<accession>A0A0M2HDQ6</accession>
<dbReference type="PATRIC" id="fig|69370.6.peg.2418"/>
<organism evidence="2 3">
    <name type="scientific">Microbacterium trichothecenolyticum</name>
    <name type="common">Aureobacterium trichothecenolyticum</name>
    <dbReference type="NCBI Taxonomy" id="69370"/>
    <lineage>
        <taxon>Bacteria</taxon>
        <taxon>Bacillati</taxon>
        <taxon>Actinomycetota</taxon>
        <taxon>Actinomycetes</taxon>
        <taxon>Micrococcales</taxon>
        <taxon>Microbacteriaceae</taxon>
        <taxon>Microbacterium</taxon>
    </lineage>
</organism>
<dbReference type="SUPFAM" id="SSF46785">
    <property type="entry name" value="Winged helix' DNA-binding domain"/>
    <property type="match status" value="1"/>
</dbReference>
<dbReference type="OrthoDB" id="5113930at2"/>
<gene>
    <name evidence="2" type="ORF">RS82_02377</name>
</gene>
<dbReference type="Proteomes" id="UP000034098">
    <property type="component" value="Unassembled WGS sequence"/>
</dbReference>
<name>A0A0M2HDQ6_MICTR</name>
<keyword evidence="3" id="KW-1185">Reference proteome</keyword>
<reference evidence="2 3" key="1">
    <citation type="submission" date="2015-02" db="EMBL/GenBank/DDBJ databases">
        <title>Draft genome sequences of ten Microbacterium spp. with emphasis on heavy metal contaminated environments.</title>
        <authorList>
            <person name="Corretto E."/>
        </authorList>
    </citation>
    <scope>NUCLEOTIDE SEQUENCE [LARGE SCALE GENOMIC DNA]</scope>
    <source>
        <strain evidence="2 3">DSM 8608</strain>
    </source>
</reference>
<dbReference type="InterPro" id="IPR001845">
    <property type="entry name" value="HTH_ArsR_DNA-bd_dom"/>
</dbReference>
<evidence type="ECO:0000313" key="3">
    <source>
        <dbReference type="Proteomes" id="UP000034098"/>
    </source>
</evidence>
<sequence>MPRLAQPAGSEDAEDPIAHLGNLINAGILRYLRAHPNSTVGPIAAALELRPTTIKPRLDQLEEAGLVTSDPPASAGQPRRGVWITYRTNNEAVTDLYLRLGLAIGEF</sequence>
<evidence type="ECO:0000259" key="1">
    <source>
        <dbReference type="SMART" id="SM00418"/>
    </source>
</evidence>
<dbReference type="InterPro" id="IPR036388">
    <property type="entry name" value="WH-like_DNA-bd_sf"/>
</dbReference>
<evidence type="ECO:0000313" key="2">
    <source>
        <dbReference type="EMBL" id="KJL42361.1"/>
    </source>
</evidence>
<feature type="domain" description="HTH arsR-type" evidence="1">
    <location>
        <begin position="15"/>
        <end position="102"/>
    </location>
</feature>
<dbReference type="GO" id="GO:0003700">
    <property type="term" value="F:DNA-binding transcription factor activity"/>
    <property type="evidence" value="ECO:0007669"/>
    <property type="project" value="InterPro"/>
</dbReference>
<proteinExistence type="predicted"/>
<dbReference type="Gene3D" id="1.10.10.10">
    <property type="entry name" value="Winged helix-like DNA-binding domain superfamily/Winged helix DNA-binding domain"/>
    <property type="match status" value="1"/>
</dbReference>
<dbReference type="InterPro" id="IPR011991">
    <property type="entry name" value="ArsR-like_HTH"/>
</dbReference>
<dbReference type="EMBL" id="JYJA01000035">
    <property type="protein sequence ID" value="KJL42361.1"/>
    <property type="molecule type" value="Genomic_DNA"/>
</dbReference>
<dbReference type="SMART" id="SM00418">
    <property type="entry name" value="HTH_ARSR"/>
    <property type="match status" value="1"/>
</dbReference>
<dbReference type="InterPro" id="IPR036390">
    <property type="entry name" value="WH_DNA-bd_sf"/>
</dbReference>
<dbReference type="Pfam" id="PF12840">
    <property type="entry name" value="HTH_20"/>
    <property type="match status" value="1"/>
</dbReference>
<protein>
    <submittedName>
        <fullName evidence="2">Helix-turn-helix domain protein</fullName>
    </submittedName>
</protein>
<dbReference type="AlphaFoldDB" id="A0A0M2HDQ6"/>
<comment type="caution">
    <text evidence="2">The sequence shown here is derived from an EMBL/GenBank/DDBJ whole genome shotgun (WGS) entry which is preliminary data.</text>
</comment>
<dbReference type="RefSeq" id="WP_084695608.1">
    <property type="nucleotide sequence ID" value="NZ_JYJA01000035.1"/>
</dbReference>
<dbReference type="CDD" id="cd00090">
    <property type="entry name" value="HTH_ARSR"/>
    <property type="match status" value="1"/>
</dbReference>